<keyword evidence="1" id="KW-0460">Magnesium</keyword>
<dbReference type="EMBL" id="JBFSHR010000032">
    <property type="protein sequence ID" value="MEX6430026.1"/>
    <property type="molecule type" value="Genomic_DNA"/>
</dbReference>
<evidence type="ECO:0000313" key="5">
    <source>
        <dbReference type="Proteomes" id="UP001560267"/>
    </source>
</evidence>
<dbReference type="CDD" id="cd02194">
    <property type="entry name" value="ThiL"/>
    <property type="match status" value="1"/>
</dbReference>
<dbReference type="Pfam" id="PF00586">
    <property type="entry name" value="AIRS"/>
    <property type="match status" value="1"/>
</dbReference>
<feature type="binding site" evidence="1">
    <location>
        <begin position="120"/>
        <end position="121"/>
    </location>
    <ligand>
        <name>ATP</name>
        <dbReference type="ChEBI" id="CHEBI:30616"/>
    </ligand>
</feature>
<name>A0ABV3Y388_9ACTN</name>
<feature type="binding site" evidence="1">
    <location>
        <position position="76"/>
    </location>
    <ligand>
        <name>Mg(2+)</name>
        <dbReference type="ChEBI" id="CHEBI:18420"/>
        <label>4</label>
    </ligand>
</feature>
<feature type="domain" description="PurM-like N-terminal" evidence="2">
    <location>
        <begin position="29"/>
        <end position="137"/>
    </location>
</feature>
<dbReference type="InterPro" id="IPR016188">
    <property type="entry name" value="PurM-like_N"/>
</dbReference>
<keyword evidence="1" id="KW-0479">Metal-binding</keyword>
<evidence type="ECO:0000313" key="4">
    <source>
        <dbReference type="EMBL" id="MEX6430026.1"/>
    </source>
</evidence>
<dbReference type="Gene3D" id="3.90.650.10">
    <property type="entry name" value="PurM-like C-terminal domain"/>
    <property type="match status" value="1"/>
</dbReference>
<dbReference type="PANTHER" id="PTHR30270:SF0">
    <property type="entry name" value="THIAMINE-MONOPHOSPHATE KINASE"/>
    <property type="match status" value="1"/>
</dbReference>
<feature type="binding site" evidence="1">
    <location>
        <position position="248"/>
    </location>
    <ligand>
        <name>substrate</name>
    </ligand>
</feature>
<accession>A0ABV3Y388</accession>
<dbReference type="EC" id="2.7.4.16" evidence="1"/>
<feature type="binding site" evidence="1">
    <location>
        <position position="76"/>
    </location>
    <ligand>
        <name>Mg(2+)</name>
        <dbReference type="ChEBI" id="CHEBI:18420"/>
        <label>3</label>
    </ligand>
</feature>
<dbReference type="InterPro" id="IPR006283">
    <property type="entry name" value="ThiL-like"/>
</dbReference>
<comment type="miscellaneous">
    <text evidence="1">Reaction mechanism of ThiL seems to utilize a direct, inline transfer of the gamma-phosphate of ATP to TMP rather than a phosphorylated enzyme intermediate.</text>
</comment>
<keyword evidence="1" id="KW-0067">ATP-binding</keyword>
<comment type="caution">
    <text evidence="4">The sequence shown here is derived from an EMBL/GenBank/DDBJ whole genome shotgun (WGS) entry which is preliminary data.</text>
</comment>
<evidence type="ECO:0000259" key="3">
    <source>
        <dbReference type="Pfam" id="PF02769"/>
    </source>
</evidence>
<feature type="binding site" evidence="1">
    <location>
        <position position="210"/>
    </location>
    <ligand>
        <name>Mg(2+)</name>
        <dbReference type="ChEBI" id="CHEBI:18420"/>
        <label>5</label>
    </ligand>
</feature>
<feature type="binding site" evidence="1">
    <location>
        <position position="54"/>
    </location>
    <ligand>
        <name>substrate</name>
    </ligand>
</feature>
<dbReference type="InterPro" id="IPR010918">
    <property type="entry name" value="PurM-like_C_dom"/>
</dbReference>
<dbReference type="HAMAP" id="MF_02128">
    <property type="entry name" value="TMP_kinase"/>
    <property type="match status" value="1"/>
</dbReference>
<feature type="domain" description="PurM-like C-terminal" evidence="3">
    <location>
        <begin position="149"/>
        <end position="283"/>
    </location>
</feature>
<dbReference type="SUPFAM" id="SSF56042">
    <property type="entry name" value="PurM C-terminal domain-like"/>
    <property type="match status" value="1"/>
</dbReference>
<dbReference type="PANTHER" id="PTHR30270">
    <property type="entry name" value="THIAMINE-MONOPHOSPHATE KINASE"/>
    <property type="match status" value="1"/>
</dbReference>
<dbReference type="Gene3D" id="3.30.1330.10">
    <property type="entry name" value="PurM-like, N-terminal domain"/>
    <property type="match status" value="1"/>
</dbReference>
<sequence length="301" mass="31779">MDEQGWNELVLAEAIARRATWDSTKQVLGDDAAIVKLGSESITVCADALVEGVHFDLDYWSPRQIGAKAVTVNISDLAAMAAQPLWILSTVASPKHFATDELLVGLQDQAEHYGAHLIGGDLSRSDTVVVSVTAIGTQVAAPLRRSGARPGDLIFVTGLLGGAALALERLSQGLDLDDLARAALQDPVARVAEGFAASRAGATAAIDISDGLALDLHRLANASHVGFELDEVPIAKGATSEQALGGGEDFELLFTAPQEGRVLDEFSRATLTPPLRIGRIHSDERRRNLGATPLGLLGYRH</sequence>
<evidence type="ECO:0000256" key="1">
    <source>
        <dbReference type="HAMAP-Rule" id="MF_02128"/>
    </source>
</evidence>
<comment type="similarity">
    <text evidence="1">Belongs to the thiamine-monophosphate kinase family.</text>
</comment>
<dbReference type="InterPro" id="IPR036921">
    <property type="entry name" value="PurM-like_N_sf"/>
</dbReference>
<keyword evidence="1" id="KW-0784">Thiamine biosynthesis</keyword>
<dbReference type="RefSeq" id="WP_369084615.1">
    <property type="nucleotide sequence ID" value="NZ_JBFSHR010000032.1"/>
</dbReference>
<feature type="binding site" evidence="1">
    <location>
        <position position="31"/>
    </location>
    <ligand>
        <name>Mg(2+)</name>
        <dbReference type="ChEBI" id="CHEBI:18420"/>
        <label>4</label>
    </ligand>
</feature>
<reference evidence="4 5" key="1">
    <citation type="submission" date="2024-07" db="EMBL/GenBank/DDBJ databases">
        <title>Draft Genome Sequence of Ferrimicrobium acidiphilum Strain YE2023, Isolated from a Pulp of Bioleach Reactor.</title>
        <authorList>
            <person name="Elkina Y.A."/>
            <person name="Bulaeva A.G."/>
            <person name="Beletsky A.V."/>
            <person name="Mardanov A.V."/>
        </authorList>
    </citation>
    <scope>NUCLEOTIDE SEQUENCE [LARGE SCALE GENOMIC DNA]</scope>
    <source>
        <strain evidence="4 5">YE2023</strain>
    </source>
</reference>
<comment type="catalytic activity">
    <reaction evidence="1">
        <text>thiamine phosphate + ATP = thiamine diphosphate + ADP</text>
        <dbReference type="Rhea" id="RHEA:15913"/>
        <dbReference type="ChEBI" id="CHEBI:30616"/>
        <dbReference type="ChEBI" id="CHEBI:37575"/>
        <dbReference type="ChEBI" id="CHEBI:58937"/>
        <dbReference type="ChEBI" id="CHEBI:456216"/>
        <dbReference type="EC" id="2.7.4.16"/>
    </reaction>
</comment>
<comment type="caution">
    <text evidence="1">Lacks conserved residue(s) required for the propagation of feature annotation.</text>
</comment>
<dbReference type="PIRSF" id="PIRSF005303">
    <property type="entry name" value="Thiam_monoph_kin"/>
    <property type="match status" value="1"/>
</dbReference>
<dbReference type="Pfam" id="PF02769">
    <property type="entry name" value="AIRS_C"/>
    <property type="match status" value="1"/>
</dbReference>
<keyword evidence="5" id="KW-1185">Reference proteome</keyword>
<organism evidence="4 5">
    <name type="scientific">Ferrimicrobium acidiphilum</name>
    <dbReference type="NCBI Taxonomy" id="121039"/>
    <lineage>
        <taxon>Bacteria</taxon>
        <taxon>Bacillati</taxon>
        <taxon>Actinomycetota</taxon>
        <taxon>Acidimicrobiia</taxon>
        <taxon>Acidimicrobiales</taxon>
        <taxon>Acidimicrobiaceae</taxon>
        <taxon>Ferrimicrobium</taxon>
    </lineage>
</organism>
<feature type="binding site" evidence="1">
    <location>
        <position position="31"/>
    </location>
    <ligand>
        <name>Mg(2+)</name>
        <dbReference type="ChEBI" id="CHEBI:18420"/>
        <label>3</label>
    </ligand>
</feature>
<dbReference type="InterPro" id="IPR036676">
    <property type="entry name" value="PurM-like_C_sf"/>
</dbReference>
<protein>
    <recommendedName>
        <fullName evidence="1">Thiamine-monophosphate kinase</fullName>
        <shortName evidence="1">TMP kinase</shortName>
        <shortName evidence="1">Thiamine-phosphate kinase</shortName>
        <ecNumber evidence="1">2.7.4.16</ecNumber>
    </recommendedName>
</protein>
<proteinExistence type="inferred from homology"/>
<dbReference type="GO" id="GO:0009030">
    <property type="term" value="F:thiamine-phosphate kinase activity"/>
    <property type="evidence" value="ECO:0007669"/>
    <property type="project" value="UniProtKB-EC"/>
</dbReference>
<keyword evidence="1" id="KW-0547">Nucleotide-binding</keyword>
<feature type="binding site" evidence="1">
    <location>
        <position position="145"/>
    </location>
    <ligand>
        <name>ATP</name>
        <dbReference type="ChEBI" id="CHEBI:30616"/>
    </ligand>
</feature>
<dbReference type="NCBIfam" id="TIGR01379">
    <property type="entry name" value="thiL"/>
    <property type="match status" value="1"/>
</dbReference>
<comment type="pathway">
    <text evidence="1">Cofactor biosynthesis; thiamine diphosphate biosynthesis; thiamine diphosphate from thiamine phosphate: step 1/1.</text>
</comment>
<feature type="binding site" evidence="1">
    <location>
        <position position="121"/>
    </location>
    <ligand>
        <name>Mg(2+)</name>
        <dbReference type="ChEBI" id="CHEBI:18420"/>
        <label>1</label>
    </ligand>
</feature>
<feature type="binding site" evidence="1">
    <location>
        <position position="209"/>
    </location>
    <ligand>
        <name>ATP</name>
        <dbReference type="ChEBI" id="CHEBI:30616"/>
    </ligand>
</feature>
<keyword evidence="1 4" id="KW-0418">Kinase</keyword>
<feature type="binding site" evidence="1">
    <location>
        <position position="207"/>
    </location>
    <ligand>
        <name>Mg(2+)</name>
        <dbReference type="ChEBI" id="CHEBI:18420"/>
        <label>3</label>
    </ligand>
</feature>
<evidence type="ECO:0000259" key="2">
    <source>
        <dbReference type="Pfam" id="PF00586"/>
    </source>
</evidence>
<keyword evidence="1 4" id="KW-0808">Transferase</keyword>
<feature type="binding site" evidence="1">
    <location>
        <position position="47"/>
    </location>
    <ligand>
        <name>Mg(2+)</name>
        <dbReference type="ChEBI" id="CHEBI:18420"/>
        <label>2</label>
    </ligand>
</feature>
<feature type="binding site" evidence="1">
    <location>
        <position position="76"/>
    </location>
    <ligand>
        <name>Mg(2+)</name>
        <dbReference type="ChEBI" id="CHEBI:18420"/>
        <label>2</label>
    </ligand>
</feature>
<feature type="binding site" evidence="1">
    <location>
        <position position="47"/>
    </location>
    <ligand>
        <name>Mg(2+)</name>
        <dbReference type="ChEBI" id="CHEBI:18420"/>
        <label>1</label>
    </ligand>
</feature>
<comment type="function">
    <text evidence="1">Catalyzes the ATP-dependent phosphorylation of thiamine-monophosphate (TMP) to form thiamine-pyrophosphate (TPP), the active form of vitamin B1.</text>
</comment>
<dbReference type="Proteomes" id="UP001560267">
    <property type="component" value="Unassembled WGS sequence"/>
</dbReference>
<dbReference type="SUPFAM" id="SSF55326">
    <property type="entry name" value="PurM N-terminal domain-like"/>
    <property type="match status" value="1"/>
</dbReference>
<gene>
    <name evidence="1 4" type="primary">thiL</name>
    <name evidence="4" type="ORF">AB6A68_09265</name>
</gene>